<feature type="transmembrane region" description="Helical" evidence="2">
    <location>
        <begin position="74"/>
        <end position="93"/>
    </location>
</feature>
<organism evidence="4 5">
    <name type="scientific">Methanospirillum lacunae</name>
    <dbReference type="NCBI Taxonomy" id="668570"/>
    <lineage>
        <taxon>Archaea</taxon>
        <taxon>Methanobacteriati</taxon>
        <taxon>Methanobacteriota</taxon>
        <taxon>Stenosarchaea group</taxon>
        <taxon>Methanomicrobia</taxon>
        <taxon>Methanomicrobiales</taxon>
        <taxon>Methanospirillaceae</taxon>
        <taxon>Methanospirillum</taxon>
    </lineage>
</organism>
<proteinExistence type="predicted"/>
<name>A0A2V2NEE4_9EURY</name>
<evidence type="ECO:0000313" key="4">
    <source>
        <dbReference type="EMBL" id="PWR73971.1"/>
    </source>
</evidence>
<feature type="transmembrane region" description="Helical" evidence="2">
    <location>
        <begin position="145"/>
        <end position="170"/>
    </location>
</feature>
<dbReference type="SUPFAM" id="SSF55785">
    <property type="entry name" value="PYP-like sensor domain (PAS domain)"/>
    <property type="match status" value="1"/>
</dbReference>
<dbReference type="EMBL" id="QGMY01000002">
    <property type="protein sequence ID" value="PWR73971.1"/>
    <property type="molecule type" value="Genomic_DNA"/>
</dbReference>
<accession>A0A2V2NEE4</accession>
<dbReference type="Gene3D" id="3.30.565.10">
    <property type="entry name" value="Histidine kinase-like ATPase, C-terminal domain"/>
    <property type="match status" value="1"/>
</dbReference>
<dbReference type="InterPro" id="IPR003594">
    <property type="entry name" value="HATPase_dom"/>
</dbReference>
<dbReference type="PANTHER" id="PTHR43547">
    <property type="entry name" value="TWO-COMPONENT HISTIDINE KINASE"/>
    <property type="match status" value="1"/>
</dbReference>
<evidence type="ECO:0000256" key="2">
    <source>
        <dbReference type="SAM" id="Phobius"/>
    </source>
</evidence>
<dbReference type="OrthoDB" id="8127at2157"/>
<dbReference type="InterPro" id="IPR036890">
    <property type="entry name" value="HATPase_C_sf"/>
</dbReference>
<dbReference type="InterPro" id="IPR035965">
    <property type="entry name" value="PAS-like_dom_sf"/>
</dbReference>
<feature type="transmembrane region" description="Helical" evidence="2">
    <location>
        <begin position="212"/>
        <end position="230"/>
    </location>
</feature>
<dbReference type="AlphaFoldDB" id="A0A2V2NEE4"/>
<protein>
    <recommendedName>
        <fullName evidence="3">Histidine kinase domain-containing protein</fullName>
    </recommendedName>
</protein>
<dbReference type="InterPro" id="IPR013767">
    <property type="entry name" value="PAS_fold"/>
</dbReference>
<dbReference type="Pfam" id="PF00989">
    <property type="entry name" value="PAS"/>
    <property type="match status" value="1"/>
</dbReference>
<gene>
    <name evidence="4" type="ORF">DK846_02055</name>
</gene>
<feature type="transmembrane region" description="Helical" evidence="2">
    <location>
        <begin position="37"/>
        <end position="54"/>
    </location>
</feature>
<feature type="transmembrane region" description="Helical" evidence="2">
    <location>
        <begin position="182"/>
        <end position="200"/>
    </location>
</feature>
<keyword evidence="1" id="KW-0597">Phosphoprotein</keyword>
<dbReference type="SUPFAM" id="SSF55874">
    <property type="entry name" value="ATPase domain of HSP90 chaperone/DNA topoisomerase II/histidine kinase"/>
    <property type="match status" value="1"/>
</dbReference>
<feature type="transmembrane region" description="Helical" evidence="2">
    <location>
        <begin position="6"/>
        <end position="25"/>
    </location>
</feature>
<dbReference type="GeneID" id="97549315"/>
<reference evidence="4 5" key="1">
    <citation type="submission" date="2018-05" db="EMBL/GenBank/DDBJ databases">
        <title>Draft genome of Methanospirillum lacunae Ki8-1.</title>
        <authorList>
            <person name="Dueholm M.S."/>
            <person name="Nielsen P.H."/>
            <person name="Bakmann L.F."/>
            <person name="Otzen D.E."/>
        </authorList>
    </citation>
    <scope>NUCLEOTIDE SEQUENCE [LARGE SCALE GENOMIC DNA]</scope>
    <source>
        <strain evidence="4 5">Ki8-1</strain>
    </source>
</reference>
<keyword evidence="2" id="KW-0472">Membrane</keyword>
<dbReference type="Proteomes" id="UP000245657">
    <property type="component" value="Unassembled WGS sequence"/>
</dbReference>
<dbReference type="PROSITE" id="PS50109">
    <property type="entry name" value="HIS_KIN"/>
    <property type="match status" value="1"/>
</dbReference>
<evidence type="ECO:0000256" key="1">
    <source>
        <dbReference type="ARBA" id="ARBA00022553"/>
    </source>
</evidence>
<dbReference type="Gene3D" id="3.30.450.20">
    <property type="entry name" value="PAS domain"/>
    <property type="match status" value="1"/>
</dbReference>
<keyword evidence="5" id="KW-1185">Reference proteome</keyword>
<dbReference type="GO" id="GO:0000155">
    <property type="term" value="F:phosphorelay sensor kinase activity"/>
    <property type="evidence" value="ECO:0007669"/>
    <property type="project" value="TreeGrafter"/>
</dbReference>
<dbReference type="CDD" id="cd00130">
    <property type="entry name" value="PAS"/>
    <property type="match status" value="1"/>
</dbReference>
<dbReference type="InterPro" id="IPR031621">
    <property type="entry name" value="HisKA_7TM"/>
</dbReference>
<feature type="transmembrane region" description="Helical" evidence="2">
    <location>
        <begin position="100"/>
        <end position="117"/>
    </location>
</feature>
<dbReference type="PANTHER" id="PTHR43547:SF2">
    <property type="entry name" value="HYBRID SIGNAL TRANSDUCTION HISTIDINE KINASE C"/>
    <property type="match status" value="1"/>
</dbReference>
<keyword evidence="2" id="KW-0812">Transmembrane</keyword>
<dbReference type="Pfam" id="PF16927">
    <property type="entry name" value="HisKA_7TM"/>
    <property type="match status" value="1"/>
</dbReference>
<dbReference type="GO" id="GO:0006355">
    <property type="term" value="P:regulation of DNA-templated transcription"/>
    <property type="evidence" value="ECO:0007669"/>
    <property type="project" value="InterPro"/>
</dbReference>
<dbReference type="SMART" id="SM00387">
    <property type="entry name" value="HATPase_c"/>
    <property type="match status" value="1"/>
</dbReference>
<keyword evidence="2" id="KW-1133">Transmembrane helix</keyword>
<dbReference type="RefSeq" id="WP_109967250.1">
    <property type="nucleotide sequence ID" value="NZ_CP176093.1"/>
</dbReference>
<comment type="caution">
    <text evidence="4">The sequence shown here is derived from an EMBL/GenBank/DDBJ whole genome shotgun (WGS) entry which is preliminary data.</text>
</comment>
<feature type="domain" description="Histidine kinase" evidence="3">
    <location>
        <begin position="462"/>
        <end position="560"/>
    </location>
</feature>
<dbReference type="Pfam" id="PF02518">
    <property type="entry name" value="HATPase_c"/>
    <property type="match status" value="1"/>
</dbReference>
<evidence type="ECO:0000313" key="5">
    <source>
        <dbReference type="Proteomes" id="UP000245657"/>
    </source>
</evidence>
<sequence>MAFQNYPLFYLFFLSALITGYLSLYTWKRREIRSAKSFSILMGLISVWSLFYGFEVITDDPALHVLFLKLEYLAIPWISGFLILFALEFGGYTKYLTNKLLFLIFLIPVIVFIGYFTNDYHHLYYENSTFLLINDLVVISNTPGMLYRLLTVANIAAAIFGFLVVLQVYYHAPPLLRPQLKYTQLSFIVGIVCVLSYFVFPKLYPDFDLSPIFLVIIGVFLLHAIFRYKLLDLMYIPYRNIFSYLHEGVMVLDPKNRILEINEAASLFFDQDQEILRGRNLESIDSPLKEYYPALTGNDGTKFTIHKKKDQTEYFFLVEMYPVYNLKEMITCRMVILHDISDITKSNKALEEAGKKLSLLNCITRHDLLNQIAIVSGYSNVMIDSSYNPDLYKHHLEIIRDSSDMMKDLIQFTAAYQNLGVGSPVWLSVEGLATRAWKSLPNADGISLEVRSSVEIFADLLLEKVFFNLFDNSIRHGGEIHKISIFSYEQNGIHFLVYEDDGMGIEPEIKPKIFSRGFGKNTGYGLFLIREILSITSITINETGIYGKGVRFEMKIPAGGVRKRSDNSGSEEREEK</sequence>
<dbReference type="SMART" id="SM00091">
    <property type="entry name" value="PAS"/>
    <property type="match status" value="1"/>
</dbReference>
<dbReference type="InterPro" id="IPR005467">
    <property type="entry name" value="His_kinase_dom"/>
</dbReference>
<dbReference type="InterPro" id="IPR000014">
    <property type="entry name" value="PAS"/>
</dbReference>
<evidence type="ECO:0000259" key="3">
    <source>
        <dbReference type="PROSITE" id="PS50109"/>
    </source>
</evidence>